<comment type="caution">
    <text evidence="3">The sequence shown here is derived from an EMBL/GenBank/DDBJ whole genome shotgun (WGS) entry which is preliminary data.</text>
</comment>
<evidence type="ECO:0000259" key="2">
    <source>
        <dbReference type="PROSITE" id="PS00036"/>
    </source>
</evidence>
<dbReference type="Gene3D" id="1.20.5.170">
    <property type="match status" value="1"/>
</dbReference>
<protein>
    <recommendedName>
        <fullName evidence="2">BZIP domain-containing protein</fullName>
    </recommendedName>
</protein>
<name>A0A9P8YB46_9PEZI</name>
<feature type="region of interest" description="Disordered" evidence="1">
    <location>
        <begin position="1"/>
        <end position="98"/>
    </location>
</feature>
<feature type="compositionally biased region" description="Polar residues" evidence="1">
    <location>
        <begin position="72"/>
        <end position="94"/>
    </location>
</feature>
<dbReference type="OrthoDB" id="2245989at2759"/>
<evidence type="ECO:0000313" key="3">
    <source>
        <dbReference type="EMBL" id="KAH7035032.1"/>
    </source>
</evidence>
<accession>A0A9P8YB46</accession>
<keyword evidence="4" id="KW-1185">Reference proteome</keyword>
<evidence type="ECO:0000313" key="4">
    <source>
        <dbReference type="Proteomes" id="UP000756346"/>
    </source>
</evidence>
<reference evidence="3" key="1">
    <citation type="journal article" date="2021" name="Nat. Commun.">
        <title>Genetic determinants of endophytism in the Arabidopsis root mycobiome.</title>
        <authorList>
            <person name="Mesny F."/>
            <person name="Miyauchi S."/>
            <person name="Thiergart T."/>
            <person name="Pickel B."/>
            <person name="Atanasova L."/>
            <person name="Karlsson M."/>
            <person name="Huettel B."/>
            <person name="Barry K.W."/>
            <person name="Haridas S."/>
            <person name="Chen C."/>
            <person name="Bauer D."/>
            <person name="Andreopoulos W."/>
            <person name="Pangilinan J."/>
            <person name="LaButti K."/>
            <person name="Riley R."/>
            <person name="Lipzen A."/>
            <person name="Clum A."/>
            <person name="Drula E."/>
            <person name="Henrissat B."/>
            <person name="Kohler A."/>
            <person name="Grigoriev I.V."/>
            <person name="Martin F.M."/>
            <person name="Hacquard S."/>
        </authorList>
    </citation>
    <scope>NUCLEOTIDE SEQUENCE</scope>
    <source>
        <strain evidence="3">MPI-CAGE-CH-0230</strain>
    </source>
</reference>
<organism evidence="3 4">
    <name type="scientific">Microdochium trichocladiopsis</name>
    <dbReference type="NCBI Taxonomy" id="1682393"/>
    <lineage>
        <taxon>Eukaryota</taxon>
        <taxon>Fungi</taxon>
        <taxon>Dikarya</taxon>
        <taxon>Ascomycota</taxon>
        <taxon>Pezizomycotina</taxon>
        <taxon>Sordariomycetes</taxon>
        <taxon>Xylariomycetidae</taxon>
        <taxon>Xylariales</taxon>
        <taxon>Microdochiaceae</taxon>
        <taxon>Microdochium</taxon>
    </lineage>
</organism>
<dbReference type="EMBL" id="JAGTJQ010000003">
    <property type="protein sequence ID" value="KAH7035032.1"/>
    <property type="molecule type" value="Genomic_DNA"/>
</dbReference>
<dbReference type="GeneID" id="70193035"/>
<dbReference type="PROSITE" id="PS00036">
    <property type="entry name" value="BZIP_BASIC"/>
    <property type="match status" value="1"/>
</dbReference>
<feature type="compositionally biased region" description="Basic and acidic residues" evidence="1">
    <location>
        <begin position="17"/>
        <end position="26"/>
    </location>
</feature>
<proteinExistence type="predicted"/>
<dbReference type="RefSeq" id="XP_046015125.1">
    <property type="nucleotide sequence ID" value="XM_046163489.1"/>
</dbReference>
<feature type="domain" description="BZIP" evidence="2">
    <location>
        <begin position="22"/>
        <end position="36"/>
    </location>
</feature>
<evidence type="ECO:0000256" key="1">
    <source>
        <dbReference type="SAM" id="MobiDB-lite"/>
    </source>
</evidence>
<dbReference type="CDD" id="cd14688">
    <property type="entry name" value="bZIP_YAP"/>
    <property type="match status" value="1"/>
</dbReference>
<feature type="region of interest" description="Disordered" evidence="1">
    <location>
        <begin position="121"/>
        <end position="142"/>
    </location>
</feature>
<gene>
    <name evidence="3" type="ORF">B0I36DRAFT_87090</name>
</gene>
<dbReference type="InterPro" id="IPR004827">
    <property type="entry name" value="bZIP"/>
</dbReference>
<dbReference type="GO" id="GO:0003700">
    <property type="term" value="F:DNA-binding transcription factor activity"/>
    <property type="evidence" value="ECO:0007669"/>
    <property type="project" value="InterPro"/>
</dbReference>
<dbReference type="AlphaFoldDB" id="A0A9P8YB46"/>
<dbReference type="Proteomes" id="UP000756346">
    <property type="component" value="Unassembled WGS sequence"/>
</dbReference>
<sequence length="260" mass="29033">MDKQSSSSKSQKAPKPRNSELRKEQNRIASRAYREKRKQKLALLDEILRTESRDSSSPSLPDDSEDFISSLAPPQTRHSSYSPTPSISHASIESNAPDHAPAQWQYRDYDQDVYQSPEWHPATSLATAPPTPRHDLLTPGMSGSPYLASSDHYYTVPGSEHSSLSTDSSYPAPLGMGDQAVVDLGYLEHPTPFRDDYSYGQRFHATGHGHVVPTVPESFIRQDGSHNQQMLATHRRNRSSSSPAHDEHNFAYPYGTLYPV</sequence>
<feature type="compositionally biased region" description="Low complexity" evidence="1">
    <location>
        <begin position="1"/>
        <end position="11"/>
    </location>
</feature>